<reference evidence="5" key="1">
    <citation type="submission" date="2018-06" db="EMBL/GenBank/DDBJ databases">
        <authorList>
            <person name="Khan S.A."/>
        </authorList>
    </citation>
    <scope>NUCLEOTIDE SEQUENCE [LARGE SCALE GENOMIC DNA]</scope>
    <source>
        <strain evidence="5">DB-1506</strain>
    </source>
</reference>
<feature type="domain" description="Solute-binding protein family 3/N-terminal" evidence="3">
    <location>
        <begin position="88"/>
        <end position="338"/>
    </location>
</feature>
<dbReference type="Proteomes" id="UP000249065">
    <property type="component" value="Unassembled WGS sequence"/>
</dbReference>
<organism evidence="4 5">
    <name type="scientific">Roseicella frigidaeris</name>
    <dbReference type="NCBI Taxonomy" id="2230885"/>
    <lineage>
        <taxon>Bacteria</taxon>
        <taxon>Pseudomonadati</taxon>
        <taxon>Pseudomonadota</taxon>
        <taxon>Alphaproteobacteria</taxon>
        <taxon>Acetobacterales</taxon>
        <taxon>Roseomonadaceae</taxon>
        <taxon>Roseicella</taxon>
    </lineage>
</organism>
<dbReference type="PANTHER" id="PTHR35936:SF17">
    <property type="entry name" value="ARGININE-BINDING EXTRACELLULAR PROTEIN ARTP"/>
    <property type="match status" value="1"/>
</dbReference>
<feature type="region of interest" description="Disordered" evidence="2">
    <location>
        <begin position="18"/>
        <end position="47"/>
    </location>
</feature>
<evidence type="ECO:0000259" key="3">
    <source>
        <dbReference type="SMART" id="SM00062"/>
    </source>
</evidence>
<proteinExistence type="predicted"/>
<evidence type="ECO:0000313" key="4">
    <source>
        <dbReference type="EMBL" id="RAI59012.1"/>
    </source>
</evidence>
<dbReference type="InterPro" id="IPR001638">
    <property type="entry name" value="Solute-binding_3/MltF_N"/>
</dbReference>
<dbReference type="SMART" id="SM00062">
    <property type="entry name" value="PBPb"/>
    <property type="match status" value="1"/>
</dbReference>
<dbReference type="PANTHER" id="PTHR35936">
    <property type="entry name" value="MEMBRANE-BOUND LYTIC MUREIN TRANSGLYCOSYLASE F"/>
    <property type="match status" value="1"/>
</dbReference>
<dbReference type="SUPFAM" id="SSF53850">
    <property type="entry name" value="Periplasmic binding protein-like II"/>
    <property type="match status" value="1"/>
</dbReference>
<name>A0A327M9M5_9PROT</name>
<dbReference type="AlphaFoldDB" id="A0A327M9M5"/>
<comment type="caution">
    <text evidence="4">The sequence shown here is derived from an EMBL/GenBank/DDBJ whole genome shotgun (WGS) entry which is preliminary data.</text>
</comment>
<evidence type="ECO:0000256" key="1">
    <source>
        <dbReference type="ARBA" id="ARBA00022729"/>
    </source>
</evidence>
<dbReference type="Gene3D" id="3.40.190.10">
    <property type="entry name" value="Periplasmic binding protein-like II"/>
    <property type="match status" value="3"/>
</dbReference>
<evidence type="ECO:0000313" key="5">
    <source>
        <dbReference type="Proteomes" id="UP000249065"/>
    </source>
</evidence>
<protein>
    <submittedName>
        <fullName evidence="4">ABC transporter substrate-binding protein</fullName>
    </submittedName>
</protein>
<gene>
    <name evidence="4" type="ORF">DOO78_10755</name>
</gene>
<keyword evidence="1" id="KW-0732">Signal</keyword>
<keyword evidence="5" id="KW-1185">Reference proteome</keyword>
<accession>A0A327M9M5</accession>
<sequence length="368" mass="38791">MPRHPDGQSGQLLLRPAALPAGRQGPVPDLGDQGQEHHAGLGRHAAGRGDRADLGLCADRGEVVRRRAAALLLGLAALAPGAAAAAPALTVCLEAAVPPLSRQAGGGSGFDLAVARAVAARLGRPLALQWFETETDPDSSPARQVNALLADGRCDLVGGYPLTERSLAPPASERGRLPDFAGARPEDRRRWVTLGRLVPTHPYRRDTLALVTGPAAGELEIRQLAELRGRRLGVEERTFADAILTAYQDGLLLDTVVHAPAGAALFEALERGETEAALVETHRFDAWRAAHPQTPLRLAAYRHPIGFNAGFVALSTAAPLVEAVDAALDRLREEGGLPRLAAMAGLTYAPPQPPGIGAPIRRAMLRED</sequence>
<dbReference type="EMBL" id="QLIX01000006">
    <property type="protein sequence ID" value="RAI59012.1"/>
    <property type="molecule type" value="Genomic_DNA"/>
</dbReference>
<evidence type="ECO:0000256" key="2">
    <source>
        <dbReference type="SAM" id="MobiDB-lite"/>
    </source>
</evidence>